<dbReference type="Gene3D" id="1.25.40.20">
    <property type="entry name" value="Ankyrin repeat-containing domain"/>
    <property type="match status" value="1"/>
</dbReference>
<dbReference type="PROSITE" id="PS50088">
    <property type="entry name" value="ANK_REPEAT"/>
    <property type="match status" value="1"/>
</dbReference>
<dbReference type="InterPro" id="IPR002110">
    <property type="entry name" value="Ankyrin_rpt"/>
</dbReference>
<dbReference type="PANTHER" id="PTHR24177:SF434">
    <property type="entry name" value="PGG DOMAIN-CONTAINING PROTEIN"/>
    <property type="match status" value="1"/>
</dbReference>
<dbReference type="PANTHER" id="PTHR24177">
    <property type="entry name" value="CASKIN"/>
    <property type="match status" value="1"/>
</dbReference>
<gene>
    <name evidence="3" type="ORF">CISIN_1g0076772mg</name>
</gene>
<organism evidence="3 4">
    <name type="scientific">Citrus sinensis</name>
    <name type="common">Sweet orange</name>
    <name type="synonym">Citrus aurantium var. sinensis</name>
    <dbReference type="NCBI Taxonomy" id="2711"/>
    <lineage>
        <taxon>Eukaryota</taxon>
        <taxon>Viridiplantae</taxon>
        <taxon>Streptophyta</taxon>
        <taxon>Embryophyta</taxon>
        <taxon>Tracheophyta</taxon>
        <taxon>Spermatophyta</taxon>
        <taxon>Magnoliopsida</taxon>
        <taxon>eudicotyledons</taxon>
        <taxon>Gunneridae</taxon>
        <taxon>Pentapetalae</taxon>
        <taxon>rosids</taxon>
        <taxon>malvids</taxon>
        <taxon>Sapindales</taxon>
        <taxon>Rutaceae</taxon>
        <taxon>Aurantioideae</taxon>
        <taxon>Citrus</taxon>
    </lineage>
</organism>
<evidence type="ECO:0000313" key="4">
    <source>
        <dbReference type="Proteomes" id="UP000027120"/>
    </source>
</evidence>
<dbReference type="AlphaFoldDB" id="A0A067EBW6"/>
<accession>A0A067EBW6</accession>
<feature type="non-terminal residue" evidence="3">
    <location>
        <position position="354"/>
    </location>
</feature>
<protein>
    <submittedName>
        <fullName evidence="3">Uncharacterized protein</fullName>
    </submittedName>
</protein>
<reference evidence="3 4" key="1">
    <citation type="submission" date="2014-04" db="EMBL/GenBank/DDBJ databases">
        <authorList>
            <consortium name="International Citrus Genome Consortium"/>
            <person name="Gmitter F."/>
            <person name="Chen C."/>
            <person name="Farmerie W."/>
            <person name="Harkins T."/>
            <person name="Desany B."/>
            <person name="Mohiuddin M."/>
            <person name="Kodira C."/>
            <person name="Borodovsky M."/>
            <person name="Lomsadze A."/>
            <person name="Burns P."/>
            <person name="Jenkins J."/>
            <person name="Prochnik S."/>
            <person name="Shu S."/>
            <person name="Chapman J."/>
            <person name="Pitluck S."/>
            <person name="Schmutz J."/>
            <person name="Rokhsar D."/>
        </authorList>
    </citation>
    <scope>NUCLEOTIDE SEQUENCE</scope>
</reference>
<feature type="compositionally biased region" description="Basic and acidic residues" evidence="2">
    <location>
        <begin position="10"/>
        <end position="20"/>
    </location>
</feature>
<dbReference type="SUPFAM" id="SSF48403">
    <property type="entry name" value="Ankyrin repeat"/>
    <property type="match status" value="1"/>
</dbReference>
<dbReference type="SMART" id="SM00248">
    <property type="entry name" value="ANK"/>
    <property type="match status" value="5"/>
</dbReference>
<dbReference type="STRING" id="2711.A0A067EBW6"/>
<proteinExistence type="predicted"/>
<dbReference type="EMBL" id="KK785031">
    <property type="protein sequence ID" value="KDO52573.1"/>
    <property type="molecule type" value="Genomic_DNA"/>
</dbReference>
<dbReference type="Pfam" id="PF00023">
    <property type="entry name" value="Ank"/>
    <property type="match status" value="1"/>
</dbReference>
<dbReference type="Proteomes" id="UP000027120">
    <property type="component" value="Unassembled WGS sequence"/>
</dbReference>
<dbReference type="InterPro" id="IPR036770">
    <property type="entry name" value="Ankyrin_rpt-contain_sf"/>
</dbReference>
<feature type="repeat" description="ANK" evidence="1">
    <location>
        <begin position="64"/>
        <end position="96"/>
    </location>
</feature>
<evidence type="ECO:0000313" key="3">
    <source>
        <dbReference type="EMBL" id="KDO52573.1"/>
    </source>
</evidence>
<feature type="region of interest" description="Disordered" evidence="2">
    <location>
        <begin position="1"/>
        <end position="22"/>
    </location>
</feature>
<evidence type="ECO:0000256" key="1">
    <source>
        <dbReference type="PROSITE-ProRule" id="PRU00023"/>
    </source>
</evidence>
<name>A0A067EBW6_CITSI</name>
<keyword evidence="4" id="KW-1185">Reference proteome</keyword>
<evidence type="ECO:0000256" key="2">
    <source>
        <dbReference type="SAM" id="MobiDB-lite"/>
    </source>
</evidence>
<keyword evidence="1" id="KW-0040">ANK repeat</keyword>
<dbReference type="PROSITE" id="PS50297">
    <property type="entry name" value="ANK_REP_REGION"/>
    <property type="match status" value="1"/>
</dbReference>
<sequence length="354" mass="40372">MSESTSLSKQLKEDKRKESDEQLPAETITRRLKLYRAALNGDWAVAKDIYDKYEGEIGVEITNHGKTALHVAAEANRIDFVKKLLKRMSAEDLAKQNKIGCTAVFYAVASESVELVKATMKGNEGIATLPDNDGMLPIVRAASLGRTEVVEFLYRETKNSLKDDDCIELLVQLIETGLYAVALQLLHDHRYLATKRAKNKETALHVLARKNLGDKDRKNKEAETLVESLWEEVILLSKQEIWELIEQPRELIHDAADRGNVQFLSILIREYPDLMWKADKKDNYTIFHIAVKNRLEDLFKFIYDIKPIADLMVDCTDEKGNNILHLAGELAPQHRLNVVSGSALQMQRELLWFK</sequence>